<protein>
    <submittedName>
        <fullName evidence="1">Uncharacterized protein</fullName>
    </submittedName>
</protein>
<dbReference type="InterPro" id="IPR036672">
    <property type="entry name" value="TCL1_MTCP1_sf"/>
</dbReference>
<sequence length="70" mass="8089">MAGYLLPRTLTRKMPGSYKDENERFWMVVGLEFIFRATTDNTISDREHLVLNLEYAYDPANGCGCFSEHP</sequence>
<evidence type="ECO:0000313" key="2">
    <source>
        <dbReference type="Proteomes" id="UP000030759"/>
    </source>
</evidence>
<dbReference type="Proteomes" id="UP000030759">
    <property type="component" value="Unassembled WGS sequence"/>
</dbReference>
<gene>
    <name evidence="1" type="ORF">H671_5g13940</name>
</gene>
<reference evidence="2" key="1">
    <citation type="journal article" date="2013" name="Nat. Biotechnol.">
        <title>Chinese hamster genome sequenced from sorted chromosomes.</title>
        <authorList>
            <person name="Brinkrolf K."/>
            <person name="Rupp O."/>
            <person name="Laux H."/>
            <person name="Kollin F."/>
            <person name="Ernst W."/>
            <person name="Linke B."/>
            <person name="Kofler R."/>
            <person name="Romand S."/>
            <person name="Hesse F."/>
            <person name="Budach W.E."/>
            <person name="Galosy S."/>
            <person name="Muller D."/>
            <person name="Noll T."/>
            <person name="Wienberg J."/>
            <person name="Jostock T."/>
            <person name="Leonard M."/>
            <person name="Grillari J."/>
            <person name="Tauch A."/>
            <person name="Goesmann A."/>
            <person name="Helk B."/>
            <person name="Mott J.E."/>
            <person name="Puhler A."/>
            <person name="Borth N."/>
        </authorList>
    </citation>
    <scope>NUCLEOTIDE SEQUENCE [LARGE SCALE GENOMIC DNA]</scope>
    <source>
        <strain evidence="2">17A/GY</strain>
    </source>
</reference>
<name>A0A061I3B0_CRIGR</name>
<dbReference type="SUPFAM" id="SSF50904">
    <property type="entry name" value="Oncogene products"/>
    <property type="match status" value="1"/>
</dbReference>
<accession>A0A061I3B0</accession>
<dbReference type="EMBL" id="KE676585">
    <property type="protein sequence ID" value="ERE73791.1"/>
    <property type="molecule type" value="Genomic_DNA"/>
</dbReference>
<evidence type="ECO:0000313" key="1">
    <source>
        <dbReference type="EMBL" id="ERE73791.1"/>
    </source>
</evidence>
<proteinExistence type="predicted"/>
<dbReference type="Gene3D" id="2.40.15.10">
    <property type="entry name" value="TCL1/MTCP1"/>
    <property type="match status" value="1"/>
</dbReference>
<dbReference type="AlphaFoldDB" id="A0A061I3B0"/>
<organism evidence="1 2">
    <name type="scientific">Cricetulus griseus</name>
    <name type="common">Chinese hamster</name>
    <name type="synonym">Cricetulus barabensis griseus</name>
    <dbReference type="NCBI Taxonomy" id="10029"/>
    <lineage>
        <taxon>Eukaryota</taxon>
        <taxon>Metazoa</taxon>
        <taxon>Chordata</taxon>
        <taxon>Craniata</taxon>
        <taxon>Vertebrata</taxon>
        <taxon>Euteleostomi</taxon>
        <taxon>Mammalia</taxon>
        <taxon>Eutheria</taxon>
        <taxon>Euarchontoglires</taxon>
        <taxon>Glires</taxon>
        <taxon>Rodentia</taxon>
        <taxon>Myomorpha</taxon>
        <taxon>Muroidea</taxon>
        <taxon>Cricetidae</taxon>
        <taxon>Cricetinae</taxon>
        <taxon>Cricetulus</taxon>
    </lineage>
</organism>